<dbReference type="CDD" id="cd00010">
    <property type="entry name" value="AAI_LTSS"/>
    <property type="match status" value="1"/>
</dbReference>
<keyword evidence="4" id="KW-1185">Reference proteome</keyword>
<evidence type="ECO:0000256" key="1">
    <source>
        <dbReference type="SAM" id="MobiDB-lite"/>
    </source>
</evidence>
<protein>
    <recommendedName>
        <fullName evidence="2">Bifunctional inhibitor/plant lipid transfer protein/seed storage helical domain-containing protein</fullName>
    </recommendedName>
</protein>
<organism evidence="3 4">
    <name type="scientific">Panicum virgatum</name>
    <name type="common">Blackwell switchgrass</name>
    <dbReference type="NCBI Taxonomy" id="38727"/>
    <lineage>
        <taxon>Eukaryota</taxon>
        <taxon>Viridiplantae</taxon>
        <taxon>Streptophyta</taxon>
        <taxon>Embryophyta</taxon>
        <taxon>Tracheophyta</taxon>
        <taxon>Spermatophyta</taxon>
        <taxon>Magnoliopsida</taxon>
        <taxon>Liliopsida</taxon>
        <taxon>Poales</taxon>
        <taxon>Poaceae</taxon>
        <taxon>PACMAD clade</taxon>
        <taxon>Panicoideae</taxon>
        <taxon>Panicodae</taxon>
        <taxon>Paniceae</taxon>
        <taxon>Panicinae</taxon>
        <taxon>Panicum</taxon>
        <taxon>Panicum sect. Hiantes</taxon>
    </lineage>
</organism>
<feature type="domain" description="Bifunctional inhibitor/plant lipid transfer protein/seed storage helical" evidence="2">
    <location>
        <begin position="42"/>
        <end position="127"/>
    </location>
</feature>
<dbReference type="PANTHER" id="PTHR33122:SF4">
    <property type="entry name" value="OS04G0415800 PROTEIN"/>
    <property type="match status" value="1"/>
</dbReference>
<comment type="caution">
    <text evidence="3">The sequence shown here is derived from an EMBL/GenBank/DDBJ whole genome shotgun (WGS) entry which is preliminary data.</text>
</comment>
<dbReference type="EMBL" id="CM029050">
    <property type="protein sequence ID" value="KAG2566142.1"/>
    <property type="molecule type" value="Genomic_DNA"/>
</dbReference>
<dbReference type="InterPro" id="IPR036312">
    <property type="entry name" value="Bifun_inhib/LTP/seed_sf"/>
</dbReference>
<dbReference type="Proteomes" id="UP000823388">
    <property type="component" value="Chromosome 7N"/>
</dbReference>
<name>A0A8T0Q0N5_PANVG</name>
<evidence type="ECO:0000313" key="4">
    <source>
        <dbReference type="Proteomes" id="UP000823388"/>
    </source>
</evidence>
<dbReference type="PANTHER" id="PTHR33122">
    <property type="entry name" value="LIPID BINDING PROTEIN-RELATED"/>
    <property type="match status" value="1"/>
</dbReference>
<feature type="region of interest" description="Disordered" evidence="1">
    <location>
        <begin position="1"/>
        <end position="36"/>
    </location>
</feature>
<reference evidence="3" key="1">
    <citation type="submission" date="2020-05" db="EMBL/GenBank/DDBJ databases">
        <title>WGS assembly of Panicum virgatum.</title>
        <authorList>
            <person name="Lovell J.T."/>
            <person name="Jenkins J."/>
            <person name="Shu S."/>
            <person name="Juenger T.E."/>
            <person name="Schmutz J."/>
        </authorList>
    </citation>
    <scope>NUCLEOTIDE SEQUENCE</scope>
    <source>
        <strain evidence="3">AP13</strain>
    </source>
</reference>
<dbReference type="Gene3D" id="1.10.110.10">
    <property type="entry name" value="Plant lipid-transfer and hydrophobic proteins"/>
    <property type="match status" value="1"/>
</dbReference>
<evidence type="ECO:0000259" key="2">
    <source>
        <dbReference type="Pfam" id="PF14368"/>
    </source>
</evidence>
<evidence type="ECO:0000313" key="3">
    <source>
        <dbReference type="EMBL" id="KAG2566142.1"/>
    </source>
</evidence>
<dbReference type="GO" id="GO:0005504">
    <property type="term" value="F:fatty acid binding"/>
    <property type="evidence" value="ECO:0007669"/>
    <property type="project" value="InterPro"/>
</dbReference>
<accession>A0A8T0Q0N5</accession>
<dbReference type="SUPFAM" id="SSF47699">
    <property type="entry name" value="Bifunctional inhibitor/lipid-transfer protein/seed storage 2S albumin"/>
    <property type="match status" value="1"/>
</dbReference>
<gene>
    <name evidence="3" type="ORF">PVAP13_7NG211617</name>
</gene>
<proteinExistence type="predicted"/>
<dbReference type="InterPro" id="IPR039265">
    <property type="entry name" value="DIR1-like"/>
</dbReference>
<dbReference type="GO" id="GO:0009627">
    <property type="term" value="P:systemic acquired resistance"/>
    <property type="evidence" value="ECO:0007669"/>
    <property type="project" value="InterPro"/>
</dbReference>
<dbReference type="InterPro" id="IPR016140">
    <property type="entry name" value="Bifunc_inhib/LTP/seed_store"/>
</dbReference>
<dbReference type="AlphaFoldDB" id="A0A8T0Q0N5"/>
<dbReference type="Pfam" id="PF14368">
    <property type="entry name" value="LTP_2"/>
    <property type="match status" value="1"/>
</dbReference>
<sequence length="140" mass="14357">MLAASAPGDLLENNRQAEAGQGQGPSSSRSLWSCWPAPPRGADGECGAARPDHLALKLAPCAPAVEDPGSAPSAGCCGAVRDVGRRHSPGCLCALLLSDTARHSGVDLDAAITIPKRCDLATRAPSCPFFAEYTLPGLHE</sequence>